<dbReference type="Proteomes" id="UP000272025">
    <property type="component" value="Unassembled WGS sequence"/>
</dbReference>
<accession>A0A3N2Q4W8</accession>
<dbReference type="EMBL" id="ML119052">
    <property type="protein sequence ID" value="ROT41746.1"/>
    <property type="molecule type" value="Genomic_DNA"/>
</dbReference>
<evidence type="ECO:0000313" key="2">
    <source>
        <dbReference type="EMBL" id="ROT41746.1"/>
    </source>
</evidence>
<feature type="compositionally biased region" description="Basic and acidic residues" evidence="1">
    <location>
        <begin position="10"/>
        <end position="25"/>
    </location>
</feature>
<evidence type="ECO:0000256" key="1">
    <source>
        <dbReference type="SAM" id="MobiDB-lite"/>
    </source>
</evidence>
<proteinExistence type="predicted"/>
<reference evidence="2 3" key="1">
    <citation type="journal article" date="2018" name="Mol. Ecol.">
        <title>The obligate alkalophilic soda-lake fungus Sodiomyces alkalinus has shifted to a protein diet.</title>
        <authorList>
            <person name="Grum-Grzhimaylo A.A."/>
            <person name="Falkoski D.L."/>
            <person name="van den Heuvel J."/>
            <person name="Valero-Jimenez C.A."/>
            <person name="Min B."/>
            <person name="Choi I.G."/>
            <person name="Lipzen A."/>
            <person name="Daum C.G."/>
            <person name="Aanen D.K."/>
            <person name="Tsang A."/>
            <person name="Henrissat B."/>
            <person name="Bilanenko E.N."/>
            <person name="de Vries R.P."/>
            <person name="van Kan J.A.L."/>
            <person name="Grigoriev I.V."/>
            <person name="Debets A.J.M."/>
        </authorList>
    </citation>
    <scope>NUCLEOTIDE SEQUENCE [LARGE SCALE GENOMIC DNA]</scope>
    <source>
        <strain evidence="2 3">F11</strain>
    </source>
</reference>
<name>A0A3N2Q4W8_SODAK</name>
<evidence type="ECO:0000313" key="3">
    <source>
        <dbReference type="Proteomes" id="UP000272025"/>
    </source>
</evidence>
<dbReference type="GeneID" id="39578235"/>
<sequence length="494" mass="55468">MPHLSLRTSRRVEGLKDSDYDHEISLLDQETGQATSPAPLSTDRQESAGPGGTQQTSTEGTPPFQEEGVGVREGRGVSAGFPSSPVDNADDAVSRPAEGTGQTRDAQVVQGHDEQRLDPQETAQKGPPIEIQGPTPLDRTETQEANGTVQYPRPRKPEEQESAIDILWENERGCFLCGTALFSSAALGNLDPSPWMNQYHKTSPTNIRTAQVPDPSWEWVWPEWRINLEEGVAVDEFGWEYSFMFHRKFSWHGPKWWNSFVRRRAWIRKRVKKKAEDVPSDPHMLHTDYFDIAPARSRSRSRSRSPSTVTRPASNASWQSRASVYSKAGGSAVSKGESQPEKRPDIQDIDMLLMVLRGARIDREKIEAVENYLENAQDGLERLEPEMHHIMGVFVFQASRRLLLGRLTQVHDEMGKLEEQDETGGLRVKRERLDAAIKHADEEVKRLSYWSDIKGMAEGGESQGAVEMREGWGRDWEGLDQSGPGHVVDSGKLP</sequence>
<feature type="region of interest" description="Disordered" evidence="1">
    <location>
        <begin position="296"/>
        <end position="316"/>
    </location>
</feature>
<dbReference type="STRING" id="1314773.A0A3N2Q4W8"/>
<dbReference type="AlphaFoldDB" id="A0A3N2Q4W8"/>
<protein>
    <recommendedName>
        <fullName evidence="4">Meiotically up-regulated 65 protein</fullName>
    </recommendedName>
</protein>
<dbReference type="OrthoDB" id="72441at2759"/>
<evidence type="ECO:0008006" key="4">
    <source>
        <dbReference type="Google" id="ProtNLM"/>
    </source>
</evidence>
<organism evidence="2 3">
    <name type="scientific">Sodiomyces alkalinus (strain CBS 110278 / VKM F-3762 / F11)</name>
    <name type="common">Alkaliphilic filamentous fungus</name>
    <dbReference type="NCBI Taxonomy" id="1314773"/>
    <lineage>
        <taxon>Eukaryota</taxon>
        <taxon>Fungi</taxon>
        <taxon>Dikarya</taxon>
        <taxon>Ascomycota</taxon>
        <taxon>Pezizomycotina</taxon>
        <taxon>Sordariomycetes</taxon>
        <taxon>Hypocreomycetidae</taxon>
        <taxon>Glomerellales</taxon>
        <taxon>Plectosphaerellaceae</taxon>
        <taxon>Sodiomyces</taxon>
    </lineage>
</organism>
<dbReference type="RefSeq" id="XP_028469552.1">
    <property type="nucleotide sequence ID" value="XM_028609757.1"/>
</dbReference>
<keyword evidence="3" id="KW-1185">Reference proteome</keyword>
<feature type="region of interest" description="Disordered" evidence="1">
    <location>
        <begin position="472"/>
        <end position="494"/>
    </location>
</feature>
<feature type="compositionally biased region" description="Low complexity" evidence="1">
    <location>
        <begin position="304"/>
        <end position="314"/>
    </location>
</feature>
<feature type="region of interest" description="Disordered" evidence="1">
    <location>
        <begin position="1"/>
        <end position="158"/>
    </location>
</feature>
<gene>
    <name evidence="2" type="ORF">SODALDRAFT_322818</name>
</gene>
<feature type="compositionally biased region" description="Polar residues" evidence="1">
    <location>
        <begin position="28"/>
        <end position="39"/>
    </location>
</feature>